<reference evidence="2" key="1">
    <citation type="journal article" date="2019" name="Int. J. Syst. Evol. Microbiol.">
        <title>The Global Catalogue of Microorganisms (GCM) 10K type strain sequencing project: providing services to taxonomists for standard genome sequencing and annotation.</title>
        <authorList>
            <consortium name="The Broad Institute Genomics Platform"/>
            <consortium name="The Broad Institute Genome Sequencing Center for Infectious Disease"/>
            <person name="Wu L."/>
            <person name="Ma J."/>
        </authorList>
    </citation>
    <scope>NUCLEOTIDE SEQUENCE [LARGE SCALE GENOMIC DNA]</scope>
    <source>
        <strain evidence="2">JCM 14330</strain>
    </source>
</reference>
<name>A0ABP3L555_9BURK</name>
<keyword evidence="2" id="KW-1185">Reference proteome</keyword>
<gene>
    <name evidence="1" type="ORF">GCM10009097_06780</name>
</gene>
<evidence type="ECO:0000313" key="1">
    <source>
        <dbReference type="EMBL" id="GAA0493569.1"/>
    </source>
</evidence>
<accession>A0ABP3L555</accession>
<dbReference type="Proteomes" id="UP001501706">
    <property type="component" value="Unassembled WGS sequence"/>
</dbReference>
<proteinExistence type="predicted"/>
<protein>
    <submittedName>
        <fullName evidence="1">Uncharacterized protein</fullName>
    </submittedName>
</protein>
<dbReference type="EMBL" id="BAAAEN010000002">
    <property type="protein sequence ID" value="GAA0493569.1"/>
    <property type="molecule type" value="Genomic_DNA"/>
</dbReference>
<sequence length="73" mass="7710">MTEPVMLNFIGTAKPKHLEKLVFPIPFAPVAGDAISFPGVPGAYLVHSREFRVGADGAEGQVILNLVPAKPAN</sequence>
<organism evidence="1 2">
    <name type="scientific">Pigmentiphaga daeguensis</name>
    <dbReference type="NCBI Taxonomy" id="414049"/>
    <lineage>
        <taxon>Bacteria</taxon>
        <taxon>Pseudomonadati</taxon>
        <taxon>Pseudomonadota</taxon>
        <taxon>Betaproteobacteria</taxon>
        <taxon>Burkholderiales</taxon>
        <taxon>Alcaligenaceae</taxon>
        <taxon>Pigmentiphaga</taxon>
    </lineage>
</organism>
<comment type="caution">
    <text evidence="1">The sequence shown here is derived from an EMBL/GenBank/DDBJ whole genome shotgun (WGS) entry which is preliminary data.</text>
</comment>
<evidence type="ECO:0000313" key="2">
    <source>
        <dbReference type="Proteomes" id="UP001501706"/>
    </source>
</evidence>